<evidence type="ECO:0000313" key="2">
    <source>
        <dbReference type="EMBL" id="KAF6086219.1"/>
    </source>
</evidence>
<organism evidence="2 3">
    <name type="scientific">Phyllostomus discolor</name>
    <name type="common">pale spear-nosed bat</name>
    <dbReference type="NCBI Taxonomy" id="89673"/>
    <lineage>
        <taxon>Eukaryota</taxon>
        <taxon>Metazoa</taxon>
        <taxon>Chordata</taxon>
        <taxon>Craniata</taxon>
        <taxon>Vertebrata</taxon>
        <taxon>Euteleostomi</taxon>
        <taxon>Mammalia</taxon>
        <taxon>Eutheria</taxon>
        <taxon>Laurasiatheria</taxon>
        <taxon>Chiroptera</taxon>
        <taxon>Yangochiroptera</taxon>
        <taxon>Phyllostomidae</taxon>
        <taxon>Phyllostominae</taxon>
        <taxon>Phyllostomus</taxon>
    </lineage>
</organism>
<feature type="region of interest" description="Disordered" evidence="1">
    <location>
        <begin position="128"/>
        <end position="151"/>
    </location>
</feature>
<name>A0A833Z4X6_9CHIR</name>
<gene>
    <name evidence="2" type="ORF">HJG60_008417</name>
</gene>
<feature type="region of interest" description="Disordered" evidence="1">
    <location>
        <begin position="1"/>
        <end position="114"/>
    </location>
</feature>
<reference evidence="2 3" key="1">
    <citation type="journal article" date="2020" name="Nature">
        <title>Six reference-quality genomes reveal evolution of bat adaptations.</title>
        <authorList>
            <person name="Jebb D."/>
            <person name="Huang Z."/>
            <person name="Pippel M."/>
            <person name="Hughes G.M."/>
            <person name="Lavrichenko K."/>
            <person name="Devanna P."/>
            <person name="Winkler S."/>
            <person name="Jermiin L.S."/>
            <person name="Skirmuntt E.C."/>
            <person name="Katzourakis A."/>
            <person name="Burkitt-Gray L."/>
            <person name="Ray D.A."/>
            <person name="Sullivan K.A.M."/>
            <person name="Roscito J.G."/>
            <person name="Kirilenko B.M."/>
            <person name="Davalos L.M."/>
            <person name="Corthals A.P."/>
            <person name="Power M.L."/>
            <person name="Jones G."/>
            <person name="Ransome R.D."/>
            <person name="Dechmann D.K.N."/>
            <person name="Locatelli A.G."/>
            <person name="Puechmaille S.J."/>
            <person name="Fedrigo O."/>
            <person name="Jarvis E.D."/>
            <person name="Hiller M."/>
            <person name="Vernes S.C."/>
            <person name="Myers E.W."/>
            <person name="Teeling E.C."/>
        </authorList>
    </citation>
    <scope>NUCLEOTIDE SEQUENCE [LARGE SCALE GENOMIC DNA]</scope>
    <source>
        <strain evidence="2">Bat1K_MPI-CBG_1</strain>
    </source>
</reference>
<accession>A0A833Z4X6</accession>
<evidence type="ECO:0000256" key="1">
    <source>
        <dbReference type="SAM" id="MobiDB-lite"/>
    </source>
</evidence>
<feature type="compositionally biased region" description="Polar residues" evidence="1">
    <location>
        <begin position="31"/>
        <end position="40"/>
    </location>
</feature>
<dbReference type="EMBL" id="JABVXQ010000011">
    <property type="protein sequence ID" value="KAF6086219.1"/>
    <property type="molecule type" value="Genomic_DNA"/>
</dbReference>
<feature type="compositionally biased region" description="Polar residues" evidence="1">
    <location>
        <begin position="94"/>
        <end position="107"/>
    </location>
</feature>
<evidence type="ECO:0000313" key="3">
    <source>
        <dbReference type="Proteomes" id="UP000664940"/>
    </source>
</evidence>
<dbReference type="Proteomes" id="UP000664940">
    <property type="component" value="Unassembled WGS sequence"/>
</dbReference>
<dbReference type="AlphaFoldDB" id="A0A833Z4X6"/>
<proteinExistence type="predicted"/>
<protein>
    <submittedName>
        <fullName evidence="2">Uncharacterized protein</fullName>
    </submittedName>
</protein>
<feature type="compositionally biased region" description="Basic and acidic residues" evidence="1">
    <location>
        <begin position="41"/>
        <end position="55"/>
    </location>
</feature>
<sequence length="151" mass="16622">MPHKVGQLLPRTAASLGWQRQGKTRARGPRTNRQAEWTTTGRERTRLPPARKADNPSEWSRALWAPSSSPPEASPRCPVQRGRQAIGARRPVTGTDSRPTNAASHSGQQDEDSRLSFLTLTALLLPRSINAQTRDVQFAPPDTSPPAMLEK</sequence>
<comment type="caution">
    <text evidence="2">The sequence shown here is derived from an EMBL/GenBank/DDBJ whole genome shotgun (WGS) entry which is preliminary data.</text>
</comment>